<dbReference type="STRING" id="390807.SAMN04488095_1045"/>
<dbReference type="Proteomes" id="UP000199110">
    <property type="component" value="Unassembled WGS sequence"/>
</dbReference>
<gene>
    <name evidence="1" type="ORF">SAMN04488095_1045</name>
</gene>
<evidence type="ECO:0000313" key="1">
    <source>
        <dbReference type="EMBL" id="SFI49610.1"/>
    </source>
</evidence>
<reference evidence="1 2" key="1">
    <citation type="submission" date="2016-10" db="EMBL/GenBank/DDBJ databases">
        <authorList>
            <person name="de Groot N.N."/>
        </authorList>
    </citation>
    <scope>NUCLEOTIDE SEQUENCE [LARGE SCALE GENOMIC DNA]</scope>
    <source>
        <strain evidence="1 2">DSM 19073</strain>
    </source>
</reference>
<dbReference type="OrthoDB" id="7631035at2"/>
<keyword evidence="2" id="KW-1185">Reference proteome</keyword>
<dbReference type="Pfam" id="PF04338">
    <property type="entry name" value="DUF481"/>
    <property type="match status" value="1"/>
</dbReference>
<dbReference type="InterPro" id="IPR007433">
    <property type="entry name" value="DUF481"/>
</dbReference>
<protein>
    <submittedName>
        <fullName evidence="1">Putative salt-induced outer membrane protein</fullName>
    </submittedName>
</protein>
<name>A0A1I3IP05_9RHOB</name>
<accession>A0A1I3IP05</accession>
<organism evidence="1 2">
    <name type="scientific">Jannaschia pohangensis</name>
    <dbReference type="NCBI Taxonomy" id="390807"/>
    <lineage>
        <taxon>Bacteria</taxon>
        <taxon>Pseudomonadati</taxon>
        <taxon>Pseudomonadota</taxon>
        <taxon>Alphaproteobacteria</taxon>
        <taxon>Rhodobacterales</taxon>
        <taxon>Roseobacteraceae</taxon>
        <taxon>Jannaschia</taxon>
    </lineage>
</organism>
<dbReference type="AlphaFoldDB" id="A0A1I3IP05"/>
<dbReference type="EMBL" id="FORA01000001">
    <property type="protein sequence ID" value="SFI49610.1"/>
    <property type="molecule type" value="Genomic_DNA"/>
</dbReference>
<sequence>MGEEFPVKKIMTLAAVLATTVALPVFAQDGLIGIDRLDDRIDDITDDARDDLARGDDSERFSPNGVVQGLRGSAALTASGASGNTDTGELSFAGRLTYGVGDWNHLIGFAGEYGEANGVQNEEEFFAIYEGSRYFNQQLYAFGTGRFEYDGFDTNERDAFLGGGLGYRIVNTSQMAWRVQAGPGVRYIEDQLGNDETEAAGIASSRFFYGINDTVSLTNDTDILSSSADTVVTNDFGVNFKMSDTFSTRISYRTDYSSDPLPGLRSTDNTVGVSLVVGF</sequence>
<evidence type="ECO:0000313" key="2">
    <source>
        <dbReference type="Proteomes" id="UP000199110"/>
    </source>
</evidence>
<proteinExistence type="predicted"/>